<dbReference type="NCBIfam" id="TIGR02454">
    <property type="entry name" value="ECF_T_CbiQ"/>
    <property type="match status" value="1"/>
</dbReference>
<dbReference type="InterPro" id="IPR012809">
    <property type="entry name" value="ECF_CbiQ"/>
</dbReference>
<feature type="transmembrane region" description="Helical" evidence="6">
    <location>
        <begin position="63"/>
        <end position="95"/>
    </location>
</feature>
<comment type="subcellular location">
    <subcellularLocation>
        <location evidence="1">Cell membrane</location>
        <topology evidence="1">Multi-pass membrane protein</topology>
    </subcellularLocation>
</comment>
<dbReference type="GO" id="GO:0006824">
    <property type="term" value="P:cobalt ion transport"/>
    <property type="evidence" value="ECO:0007669"/>
    <property type="project" value="InterPro"/>
</dbReference>
<feature type="transmembrane region" description="Helical" evidence="6">
    <location>
        <begin position="289"/>
        <end position="310"/>
    </location>
</feature>
<dbReference type="GO" id="GO:0043190">
    <property type="term" value="C:ATP-binding cassette (ABC) transporter complex"/>
    <property type="evidence" value="ECO:0007669"/>
    <property type="project" value="InterPro"/>
</dbReference>
<sequence>MIPEWMKEVNDETCECLATYHGKKSFIGRTIEEIFKFIEAAFIAESYSRRKGLLQSLDPRVKLISIMTIIFATVLVTNLKILTSVYVFLVLIAYISKIEVSYFIKRVWLFIPIFSAIIALPMIFNIFFPGDPLIQLIYLGPGAHLGPFSLPESVYITKQGVYAASIFIMRVATCVSAIVLLFLTTPQQMLFKAIRSVGVPRIYVLTLGMAYRYIFLLIDLVREMYIAKKARTIRSRNMFEEQKWVGGRIGYTLIRSLDMSEKVHMAMLSRGFTGDVKTMEEFKMRKRDYITGAASIALSIVLVATSQNIFR</sequence>
<keyword evidence="3 6" id="KW-0812">Transmembrane</keyword>
<keyword evidence="5 6" id="KW-0472">Membrane</keyword>
<accession>A0A0E3QRD8</accession>
<dbReference type="Pfam" id="PF02361">
    <property type="entry name" value="CbiQ"/>
    <property type="match status" value="1"/>
</dbReference>
<dbReference type="InterPro" id="IPR051611">
    <property type="entry name" value="ECF_transporter_component"/>
</dbReference>
<feature type="transmembrane region" description="Helical" evidence="6">
    <location>
        <begin position="133"/>
        <end position="150"/>
    </location>
</feature>
<organism evidence="7 8">
    <name type="scientific">Methanosarcina barkeri str. Wiesmoor</name>
    <dbReference type="NCBI Taxonomy" id="1434109"/>
    <lineage>
        <taxon>Archaea</taxon>
        <taxon>Methanobacteriati</taxon>
        <taxon>Methanobacteriota</taxon>
        <taxon>Stenosarchaea group</taxon>
        <taxon>Methanomicrobia</taxon>
        <taxon>Methanosarcinales</taxon>
        <taxon>Methanosarcinaceae</taxon>
        <taxon>Methanosarcina</taxon>
    </lineage>
</organism>
<evidence type="ECO:0000256" key="3">
    <source>
        <dbReference type="ARBA" id="ARBA00022692"/>
    </source>
</evidence>
<keyword evidence="4 6" id="KW-1133">Transmembrane helix</keyword>
<dbReference type="AlphaFoldDB" id="A0A0E3QRD8"/>
<name>A0A0E3QRD8_METBA</name>
<reference evidence="7 8" key="1">
    <citation type="submission" date="2014-07" db="EMBL/GenBank/DDBJ databases">
        <title>Methanogenic archaea and the global carbon cycle.</title>
        <authorList>
            <person name="Henriksen J.R."/>
            <person name="Luke J."/>
            <person name="Reinhart S."/>
            <person name="Benedict M.N."/>
            <person name="Youngblut N.D."/>
            <person name="Metcalf M.E."/>
            <person name="Whitaker R.J."/>
            <person name="Metcalf W.W."/>
        </authorList>
    </citation>
    <scope>NUCLEOTIDE SEQUENCE [LARGE SCALE GENOMIC DNA]</scope>
    <source>
        <strain evidence="7 8">Wiesmoor</strain>
    </source>
</reference>
<evidence type="ECO:0000256" key="4">
    <source>
        <dbReference type="ARBA" id="ARBA00022989"/>
    </source>
</evidence>
<keyword evidence="2" id="KW-1003">Cell membrane</keyword>
<dbReference type="PATRIC" id="fig|1434109.4.peg.4733"/>
<evidence type="ECO:0000256" key="1">
    <source>
        <dbReference type="ARBA" id="ARBA00004651"/>
    </source>
</evidence>
<dbReference type="CDD" id="cd16914">
    <property type="entry name" value="EcfT"/>
    <property type="match status" value="1"/>
</dbReference>
<dbReference type="InterPro" id="IPR003339">
    <property type="entry name" value="ABC/ECF_trnsptr_transmembrane"/>
</dbReference>
<evidence type="ECO:0000313" key="7">
    <source>
        <dbReference type="EMBL" id="AKB52917.1"/>
    </source>
</evidence>
<evidence type="ECO:0000256" key="5">
    <source>
        <dbReference type="ARBA" id="ARBA00023136"/>
    </source>
</evidence>
<feature type="transmembrane region" description="Helical" evidence="6">
    <location>
        <begin position="202"/>
        <end position="221"/>
    </location>
</feature>
<proteinExistence type="predicted"/>
<dbReference type="KEGG" id="mbw:MSBRW_3664"/>
<dbReference type="Proteomes" id="UP000033038">
    <property type="component" value="Chromosome"/>
</dbReference>
<evidence type="ECO:0000256" key="6">
    <source>
        <dbReference type="SAM" id="Phobius"/>
    </source>
</evidence>
<gene>
    <name evidence="7" type="ORF">MSBRW_3664</name>
</gene>
<evidence type="ECO:0000313" key="8">
    <source>
        <dbReference type="Proteomes" id="UP000033038"/>
    </source>
</evidence>
<evidence type="ECO:0000256" key="2">
    <source>
        <dbReference type="ARBA" id="ARBA00022475"/>
    </source>
</evidence>
<feature type="transmembrane region" description="Helical" evidence="6">
    <location>
        <begin position="162"/>
        <end position="182"/>
    </location>
</feature>
<dbReference type="PANTHER" id="PTHR34857">
    <property type="entry name" value="SLL0384 PROTEIN"/>
    <property type="match status" value="1"/>
</dbReference>
<feature type="transmembrane region" description="Helical" evidence="6">
    <location>
        <begin position="107"/>
        <end position="127"/>
    </location>
</feature>
<dbReference type="HOGENOM" id="CLU_056469_1_0_2"/>
<dbReference type="EMBL" id="CP009526">
    <property type="protein sequence ID" value="AKB52917.1"/>
    <property type="molecule type" value="Genomic_DNA"/>
</dbReference>
<protein>
    <submittedName>
        <fullName evidence="7">Transmembrane component NikQ of energizing module of nickel ECF transporter</fullName>
    </submittedName>
</protein>
<dbReference type="PANTHER" id="PTHR34857:SF2">
    <property type="entry name" value="SLL0384 PROTEIN"/>
    <property type="match status" value="1"/>
</dbReference>